<feature type="compositionally biased region" description="Basic and acidic residues" evidence="1">
    <location>
        <begin position="90"/>
        <end position="105"/>
    </location>
</feature>
<dbReference type="EMBL" id="HBFM01018964">
    <property type="protein sequence ID" value="CAD8776311.1"/>
    <property type="molecule type" value="Transcribed_RNA"/>
</dbReference>
<reference evidence="2" key="1">
    <citation type="submission" date="2021-01" db="EMBL/GenBank/DDBJ databases">
        <authorList>
            <person name="Corre E."/>
            <person name="Pelletier E."/>
            <person name="Niang G."/>
            <person name="Scheremetjew M."/>
            <person name="Finn R."/>
            <person name="Kale V."/>
            <person name="Holt S."/>
            <person name="Cochrane G."/>
            <person name="Meng A."/>
            <person name="Brown T."/>
            <person name="Cohen L."/>
        </authorList>
    </citation>
    <scope>NUCLEOTIDE SEQUENCE</scope>
    <source>
        <strain evidence="2">SAG 63-3</strain>
    </source>
</reference>
<feature type="region of interest" description="Disordered" evidence="1">
    <location>
        <begin position="1"/>
        <end position="56"/>
    </location>
</feature>
<proteinExistence type="predicted"/>
<evidence type="ECO:0000313" key="2">
    <source>
        <dbReference type="EMBL" id="CAD8776311.1"/>
    </source>
</evidence>
<accession>A0A7S0V831</accession>
<feature type="compositionally biased region" description="Basic residues" evidence="1">
    <location>
        <begin position="1"/>
        <end position="23"/>
    </location>
</feature>
<sequence length="169" mass="18641">MERKKGAKRKKENTLGGKKRPRKKDPNLDVVKIQIGQPLSAEEKRRRERQGEILDGLRQQVRITAAAAFVPLATEDMRVKRGAERKRGRGGKENKKGEGKEKEGQSDIQSIKKRIVATGVVKNLIAMAKRTTKLAGAAAEKESSIRVLRILAQDDGVVAKACQRAGIPI</sequence>
<evidence type="ECO:0000256" key="1">
    <source>
        <dbReference type="SAM" id="MobiDB-lite"/>
    </source>
</evidence>
<name>A0A7S0V831_9CHLO</name>
<feature type="region of interest" description="Disordered" evidence="1">
    <location>
        <begin position="74"/>
        <end position="108"/>
    </location>
</feature>
<feature type="compositionally biased region" description="Basic and acidic residues" evidence="1">
    <location>
        <begin position="41"/>
        <end position="52"/>
    </location>
</feature>
<protein>
    <submittedName>
        <fullName evidence="2">Uncharacterized protein</fullName>
    </submittedName>
</protein>
<organism evidence="2">
    <name type="scientific">Polytomella parva</name>
    <dbReference type="NCBI Taxonomy" id="51329"/>
    <lineage>
        <taxon>Eukaryota</taxon>
        <taxon>Viridiplantae</taxon>
        <taxon>Chlorophyta</taxon>
        <taxon>core chlorophytes</taxon>
        <taxon>Chlorophyceae</taxon>
        <taxon>CS clade</taxon>
        <taxon>Chlamydomonadales</taxon>
        <taxon>Chlamydomonadaceae</taxon>
        <taxon>Polytomella</taxon>
    </lineage>
</organism>
<gene>
    <name evidence="2" type="ORF">PPAR00522_LOCUS12341</name>
</gene>
<dbReference type="AlphaFoldDB" id="A0A7S0V831"/>